<name>A0A4Q6XTN9_9SPHI</name>
<evidence type="ECO:0000313" key="1">
    <source>
        <dbReference type="EMBL" id="RZF59957.1"/>
    </source>
</evidence>
<dbReference type="AlphaFoldDB" id="A0A4Q6XTN9"/>
<comment type="caution">
    <text evidence="1">The sequence shown here is derived from an EMBL/GenBank/DDBJ whole genome shotgun (WGS) entry which is preliminary data.</text>
</comment>
<keyword evidence="2" id="KW-1185">Reference proteome</keyword>
<dbReference type="EMBL" id="SGIT01000002">
    <property type="protein sequence ID" value="RZF59957.1"/>
    <property type="molecule type" value="Genomic_DNA"/>
</dbReference>
<proteinExistence type="predicted"/>
<dbReference type="OrthoDB" id="785205at2"/>
<dbReference type="RefSeq" id="WP_130141875.1">
    <property type="nucleotide sequence ID" value="NZ_SGIT01000002.1"/>
</dbReference>
<sequence length="491" mass="55476">MMRKPIHSVWCSFSILFITLNMVSCKKNVEEPNDAQEGYTIGFRFQEFEQHASTLGAKKATRGKSYSAANTATQDMYEGHIYYWSFNAETLMPDIYPSTHWSITYNQGQTPDEYGIGWLYEDYIAGRALSIKGLNELIFKMPLTNVSALQELAFDVSSSGTGPKSFSLSFSQDGENYTVIEENNQFSNTNTPQAKNTFSFALEDQLLDFSRDLYIKLMPKAGNRGSAGDYNGTTGTMRIDNFRVSGIAEKVADANVRRVHYHVFDATTKNLMLSGADHFREGALSDFALTLPAGDYIASFVANVSNAELNIPETGDALTYFIANTFSNSKAEIFGVLDTFSVQGDMQKDIELNRYYSEIRFEFTDVGDLSEVAKLIVKREHDVNFYAPFHPTMDNPIEDSSEIVLLPQFDEANREVFFNQFIGNTPIPVPLKYKVDVYDGSDELIRTFQVESEIRNNMQLLFRGKLLDAPNGQFVVRLNENWDGEKQVDFN</sequence>
<protein>
    <submittedName>
        <fullName evidence="1">Uncharacterized protein</fullName>
    </submittedName>
</protein>
<accession>A0A4Q6XTN9</accession>
<evidence type="ECO:0000313" key="2">
    <source>
        <dbReference type="Proteomes" id="UP000292855"/>
    </source>
</evidence>
<reference evidence="1 2" key="1">
    <citation type="submission" date="2019-02" db="EMBL/GenBank/DDBJ databases">
        <authorList>
            <person name="Li Y."/>
        </authorList>
    </citation>
    <scope>NUCLEOTIDE SEQUENCE [LARGE SCALE GENOMIC DNA]</scope>
    <source>
        <strain evidence="1 2">30C10-4-7</strain>
    </source>
</reference>
<gene>
    <name evidence="1" type="ORF">EWE74_12565</name>
</gene>
<organism evidence="1 2">
    <name type="scientific">Sphingobacterium corticibacterium</name>
    <dbReference type="NCBI Taxonomy" id="2484746"/>
    <lineage>
        <taxon>Bacteria</taxon>
        <taxon>Pseudomonadati</taxon>
        <taxon>Bacteroidota</taxon>
        <taxon>Sphingobacteriia</taxon>
        <taxon>Sphingobacteriales</taxon>
        <taxon>Sphingobacteriaceae</taxon>
        <taxon>Sphingobacterium</taxon>
    </lineage>
</organism>
<dbReference type="Proteomes" id="UP000292855">
    <property type="component" value="Unassembled WGS sequence"/>
</dbReference>